<gene>
    <name evidence="1" type="ORF">PPERSA_10582</name>
</gene>
<protein>
    <submittedName>
        <fullName evidence="1">Uncharacterized protein</fullName>
    </submittedName>
</protein>
<dbReference type="Proteomes" id="UP000054937">
    <property type="component" value="Unassembled WGS sequence"/>
</dbReference>
<name>A0A0V0Q9F0_PSEPJ</name>
<sequence length="493" mass="58992">MSNIFYNPLTQNVKISDISLIYQQIKYEINTDLEIQKDIRNDIKTIATIILKLFYGKEVQNNLKSEQQFNDYIQSNEEKQLSEKTKQFLKNCLFYYENTNENWKFVKQFFIPQSNKYPQIKTDQTILDELQIQQNFISENNIPSNHNIISNIENNNLDNNQLNIINNNKQNQLYTEINQLDKQEIVKLLQGSISDLASNINNEIPNQNLNIQKHQNEQIQNQNNKQTLSNKNNLDINHKKQNETASLLNNTNNNLNSNNISNLNIQYNNNSYNNSNQNSASSQSNFQHFFKPEAQFTKSVPIQQGKSIFAKKNQKKQFTRQMRRDSYLNRLVIEDEDEISLYYQKKAKLLENTQIKKKNILLDYKTTFFQNKIQIQINFQIQTKLLKKNEELLKGQEQKNYLYDIMIYDDIKQLKKYDFEVIQEIDNQEHIDFQNEQNSQKNAFQNQIEDYNFQIYFQLFKKKRQIQKVYDNNKKQYLLIKTFQPQDDLEMEK</sequence>
<dbReference type="OMA" id="CWICEIT"/>
<proteinExistence type="predicted"/>
<evidence type="ECO:0000313" key="1">
    <source>
        <dbReference type="EMBL" id="KRW98811.1"/>
    </source>
</evidence>
<keyword evidence="2" id="KW-1185">Reference proteome</keyword>
<organism evidence="1 2">
    <name type="scientific">Pseudocohnilembus persalinus</name>
    <name type="common">Ciliate</name>
    <dbReference type="NCBI Taxonomy" id="266149"/>
    <lineage>
        <taxon>Eukaryota</taxon>
        <taxon>Sar</taxon>
        <taxon>Alveolata</taxon>
        <taxon>Ciliophora</taxon>
        <taxon>Intramacronucleata</taxon>
        <taxon>Oligohymenophorea</taxon>
        <taxon>Scuticociliatia</taxon>
        <taxon>Philasterida</taxon>
        <taxon>Pseudocohnilembidae</taxon>
        <taxon>Pseudocohnilembus</taxon>
    </lineage>
</organism>
<dbReference type="EMBL" id="LDAU01000229">
    <property type="protein sequence ID" value="KRW98811.1"/>
    <property type="molecule type" value="Genomic_DNA"/>
</dbReference>
<reference evidence="1 2" key="1">
    <citation type="journal article" date="2015" name="Sci. Rep.">
        <title>Genome of the facultative scuticociliatosis pathogen Pseudocohnilembus persalinus provides insight into its virulence through horizontal gene transfer.</title>
        <authorList>
            <person name="Xiong J."/>
            <person name="Wang G."/>
            <person name="Cheng J."/>
            <person name="Tian M."/>
            <person name="Pan X."/>
            <person name="Warren A."/>
            <person name="Jiang C."/>
            <person name="Yuan D."/>
            <person name="Miao W."/>
        </authorList>
    </citation>
    <scope>NUCLEOTIDE SEQUENCE [LARGE SCALE GENOMIC DNA]</scope>
    <source>
        <strain evidence="1">36N120E</strain>
    </source>
</reference>
<accession>A0A0V0Q9F0</accession>
<comment type="caution">
    <text evidence="1">The sequence shown here is derived from an EMBL/GenBank/DDBJ whole genome shotgun (WGS) entry which is preliminary data.</text>
</comment>
<dbReference type="AlphaFoldDB" id="A0A0V0Q9F0"/>
<dbReference type="InParanoid" id="A0A0V0Q9F0"/>
<evidence type="ECO:0000313" key="2">
    <source>
        <dbReference type="Proteomes" id="UP000054937"/>
    </source>
</evidence>